<organism evidence="1 2">
    <name type="scientific">Haematococcus lacustris</name>
    <name type="common">Green alga</name>
    <name type="synonym">Haematococcus pluvialis</name>
    <dbReference type="NCBI Taxonomy" id="44745"/>
    <lineage>
        <taxon>Eukaryota</taxon>
        <taxon>Viridiplantae</taxon>
        <taxon>Chlorophyta</taxon>
        <taxon>core chlorophytes</taxon>
        <taxon>Chlorophyceae</taxon>
        <taxon>CS clade</taxon>
        <taxon>Chlamydomonadales</taxon>
        <taxon>Haematococcaceae</taxon>
        <taxon>Haematococcus</taxon>
    </lineage>
</organism>
<reference evidence="1 2" key="1">
    <citation type="submission" date="2020-02" db="EMBL/GenBank/DDBJ databases">
        <title>Draft genome sequence of Haematococcus lacustris strain NIES-144.</title>
        <authorList>
            <person name="Morimoto D."/>
            <person name="Nakagawa S."/>
            <person name="Yoshida T."/>
            <person name="Sawayama S."/>
        </authorList>
    </citation>
    <scope>NUCLEOTIDE SEQUENCE [LARGE SCALE GENOMIC DNA]</scope>
    <source>
        <strain evidence="1 2">NIES-144</strain>
    </source>
</reference>
<name>A0A6A0ADX2_HAELA</name>
<keyword evidence="2" id="KW-1185">Reference proteome</keyword>
<dbReference type="AlphaFoldDB" id="A0A6A0ADX2"/>
<dbReference type="Proteomes" id="UP000485058">
    <property type="component" value="Unassembled WGS sequence"/>
</dbReference>
<evidence type="ECO:0000313" key="2">
    <source>
        <dbReference type="Proteomes" id="UP000485058"/>
    </source>
</evidence>
<protein>
    <submittedName>
        <fullName evidence="1">Uncharacterized protein</fullName>
    </submittedName>
</protein>
<evidence type="ECO:0000313" key="1">
    <source>
        <dbReference type="EMBL" id="GFH31080.1"/>
    </source>
</evidence>
<feature type="non-terminal residue" evidence="1">
    <location>
        <position position="67"/>
    </location>
</feature>
<accession>A0A6A0ADX2</accession>
<gene>
    <name evidence="1" type="ORF">HaLaN_30048</name>
</gene>
<comment type="caution">
    <text evidence="1">The sequence shown here is derived from an EMBL/GenBank/DDBJ whole genome shotgun (WGS) entry which is preliminary data.</text>
</comment>
<sequence>RTITSGNILSRDTSLTCRTSCKLGCKLITAQERAATAPGPWVACLAPACSPGQGTPCPWLAELPGLA</sequence>
<feature type="non-terminal residue" evidence="1">
    <location>
        <position position="1"/>
    </location>
</feature>
<dbReference type="EMBL" id="BLLF01005354">
    <property type="protein sequence ID" value="GFH31080.1"/>
    <property type="molecule type" value="Genomic_DNA"/>
</dbReference>
<proteinExistence type="predicted"/>